<organism evidence="1 2">
    <name type="scientific">Sphingobacterium hotanense</name>
    <dbReference type="NCBI Taxonomy" id="649196"/>
    <lineage>
        <taxon>Bacteria</taxon>
        <taxon>Pseudomonadati</taxon>
        <taxon>Bacteroidota</taxon>
        <taxon>Sphingobacteriia</taxon>
        <taxon>Sphingobacteriales</taxon>
        <taxon>Sphingobacteriaceae</taxon>
        <taxon>Sphingobacterium</taxon>
    </lineage>
</organism>
<dbReference type="PROSITE" id="PS51257">
    <property type="entry name" value="PROKAR_LIPOPROTEIN"/>
    <property type="match status" value="1"/>
</dbReference>
<evidence type="ECO:0000313" key="2">
    <source>
        <dbReference type="Proteomes" id="UP001170954"/>
    </source>
</evidence>
<reference evidence="1" key="1">
    <citation type="submission" date="2020-06" db="EMBL/GenBank/DDBJ databases">
        <authorList>
            <person name="Dong N."/>
        </authorList>
    </citation>
    <scope>NUCLEOTIDE SEQUENCE</scope>
    <source>
        <strain evidence="1">R1692</strain>
    </source>
</reference>
<keyword evidence="2" id="KW-1185">Reference proteome</keyword>
<evidence type="ECO:0000313" key="1">
    <source>
        <dbReference type="EMBL" id="MDM1049085.1"/>
    </source>
</evidence>
<gene>
    <name evidence="1" type="ORF">HX018_12655</name>
</gene>
<sequence length="142" mass="15858">MKNLAFITLGISMAMVSCQNKTDETKNQKLGAEAIRIHDEIMPQISTFDKTTVKIDSILANLAEIKATKADLDTAATRVELTNLQDSIEAATDNMMTWMKDYDAASTDDAYQQKELDKITAMQKQFESVTSQINKTLTPFNQ</sequence>
<reference evidence="1" key="2">
    <citation type="journal article" date="2022" name="Sci. Total Environ.">
        <title>Prevalence, transmission, and molecular epidemiology of tet(X)-positive bacteria among humans, animals, and environmental niches in China: An epidemiological, and genomic-based study.</title>
        <authorList>
            <person name="Dong N."/>
            <person name="Zeng Y."/>
            <person name="Cai C."/>
            <person name="Sun C."/>
            <person name="Lu J."/>
            <person name="Liu C."/>
            <person name="Zhou H."/>
            <person name="Sun Q."/>
            <person name="Shu L."/>
            <person name="Wang H."/>
            <person name="Wang Y."/>
            <person name="Wang S."/>
            <person name="Wu C."/>
            <person name="Chan E.W."/>
            <person name="Chen G."/>
            <person name="Shen Z."/>
            <person name="Chen S."/>
            <person name="Zhang R."/>
        </authorList>
    </citation>
    <scope>NUCLEOTIDE SEQUENCE</scope>
    <source>
        <strain evidence="1">R1692</strain>
    </source>
</reference>
<proteinExistence type="predicted"/>
<dbReference type="EMBL" id="JACAGK010000036">
    <property type="protein sequence ID" value="MDM1049085.1"/>
    <property type="molecule type" value="Genomic_DNA"/>
</dbReference>
<name>A0ABT7NPI4_9SPHI</name>
<dbReference type="RefSeq" id="WP_149525215.1">
    <property type="nucleotide sequence ID" value="NZ_CP030848.1"/>
</dbReference>
<accession>A0ABT7NPI4</accession>
<comment type="caution">
    <text evidence="1">The sequence shown here is derived from an EMBL/GenBank/DDBJ whole genome shotgun (WGS) entry which is preliminary data.</text>
</comment>
<protein>
    <submittedName>
        <fullName evidence="1">Transposase</fullName>
    </submittedName>
</protein>
<dbReference type="Proteomes" id="UP001170954">
    <property type="component" value="Unassembled WGS sequence"/>
</dbReference>